<dbReference type="PANTHER" id="PTHR33215">
    <property type="entry name" value="PROTEIN DISTAL ANTENNA"/>
    <property type="match status" value="1"/>
</dbReference>
<feature type="transmembrane region" description="Helical" evidence="1">
    <location>
        <begin position="357"/>
        <end position="382"/>
    </location>
</feature>
<dbReference type="SUPFAM" id="SSF46689">
    <property type="entry name" value="Homeodomain-like"/>
    <property type="match status" value="1"/>
</dbReference>
<dbReference type="InterPro" id="IPR055247">
    <property type="entry name" value="InsJ-like_HTH"/>
</dbReference>
<dbReference type="PANTHER" id="PTHR33215:SF13">
    <property type="entry name" value="PROTEIN DISTAL ANTENNA"/>
    <property type="match status" value="1"/>
</dbReference>
<feature type="non-terminal residue" evidence="3">
    <location>
        <position position="494"/>
    </location>
</feature>
<dbReference type="GO" id="GO:0043565">
    <property type="term" value="F:sequence-specific DNA binding"/>
    <property type="evidence" value="ECO:0007669"/>
    <property type="project" value="InterPro"/>
</dbReference>
<dbReference type="EMBL" id="LCFD01000033">
    <property type="protein sequence ID" value="KKS84275.1"/>
    <property type="molecule type" value="Genomic_DNA"/>
</dbReference>
<dbReference type="Proteomes" id="UP000034050">
    <property type="component" value="Unassembled WGS sequence"/>
</dbReference>
<organism evidence="3 4">
    <name type="scientific">Candidatus Gottesmanbacteria bacterium GW2011_GWB1_43_11</name>
    <dbReference type="NCBI Taxonomy" id="1618446"/>
    <lineage>
        <taxon>Bacteria</taxon>
        <taxon>Candidatus Gottesmaniibacteriota</taxon>
    </lineage>
</organism>
<dbReference type="Pfam" id="PF13518">
    <property type="entry name" value="HTH_28"/>
    <property type="match status" value="2"/>
</dbReference>
<name>A0A0G1CET8_9BACT</name>
<dbReference type="Gene3D" id="1.10.10.60">
    <property type="entry name" value="Homeodomain-like"/>
    <property type="match status" value="1"/>
</dbReference>
<dbReference type="InterPro" id="IPR009057">
    <property type="entry name" value="Homeodomain-like_sf"/>
</dbReference>
<evidence type="ECO:0000313" key="4">
    <source>
        <dbReference type="Proteomes" id="UP000034050"/>
    </source>
</evidence>
<keyword evidence="1" id="KW-0472">Membrane</keyword>
<dbReference type="InterPro" id="IPR051839">
    <property type="entry name" value="RD_transcriptional_regulator"/>
</dbReference>
<keyword evidence="1" id="KW-1133">Transmembrane helix</keyword>
<accession>A0A0G1CET8</accession>
<comment type="caution">
    <text evidence="3">The sequence shown here is derived from an EMBL/GenBank/DDBJ whole genome shotgun (WGS) entry which is preliminary data.</text>
</comment>
<keyword evidence="1" id="KW-0812">Transmembrane</keyword>
<dbReference type="AlphaFoldDB" id="A0A0G1CET8"/>
<dbReference type="SUPFAM" id="SSF48295">
    <property type="entry name" value="TrpR-like"/>
    <property type="match status" value="1"/>
</dbReference>
<reference evidence="3 4" key="1">
    <citation type="journal article" date="2015" name="Nature">
        <title>rRNA introns, odd ribosomes, and small enigmatic genomes across a large radiation of phyla.</title>
        <authorList>
            <person name="Brown C.T."/>
            <person name="Hug L.A."/>
            <person name="Thomas B.C."/>
            <person name="Sharon I."/>
            <person name="Castelle C.J."/>
            <person name="Singh A."/>
            <person name="Wilkins M.J."/>
            <person name="Williams K.H."/>
            <person name="Banfield J.F."/>
        </authorList>
    </citation>
    <scope>NUCLEOTIDE SEQUENCE [LARGE SCALE GENOMIC DNA]</scope>
</reference>
<dbReference type="InterPro" id="IPR010921">
    <property type="entry name" value="Trp_repressor/repl_initiator"/>
</dbReference>
<evidence type="ECO:0000256" key="1">
    <source>
        <dbReference type="SAM" id="Phobius"/>
    </source>
</evidence>
<feature type="domain" description="Insertion element IS150 protein InsJ-like helix-turn-helix" evidence="2">
    <location>
        <begin position="38"/>
        <end position="75"/>
    </location>
</feature>
<sequence>MYLIILLTTVPMVGNNIIRVSGLTKRFSEKRMRKSVEFKRKVVFAVTKDKRTVASVAHEFGIARKTVYQWLKRLDGARGRAKSTALDNHYIKGNRHPRAYRFAHRHKLLRLITSDPELSITNLARRLRIGRHATVASLQELKLSTRLERENFARLYNGPGRLHLDIKGQIVRAVLDEGKSIAEVAREFKVARKTIHVWIKRYQADKRLSEKYVVGLAHPKALSPDMRNKILAAVIKNPQASIHKLARNLSISSHGVWNILKIHNLTHAPARLAFAQKEMQDFTLPNLLKTDRVRSVWETFTPNLAPAPPPSSIEQFSSTSPQNLPPISTLNLLKLIIKASISTFISLLKLPSQLPRWWMSFLAAFIIPVIISGVLLSGVNYLSLILQAPTVTVGIGYLFASLALSFGLFFFLYSSKYYLSALLVLRFSRKIITQDETNAATKSLTSNHQQSGLVSDVSQIELTRHPFVSIHLPLYNEKRVVNRLLEAVTSLDYP</sequence>
<evidence type="ECO:0000313" key="3">
    <source>
        <dbReference type="EMBL" id="KKS84275.1"/>
    </source>
</evidence>
<feature type="domain" description="Insertion element IS150 protein InsJ-like helix-turn-helix" evidence="2">
    <location>
        <begin position="167"/>
        <end position="204"/>
    </location>
</feature>
<evidence type="ECO:0000259" key="2">
    <source>
        <dbReference type="Pfam" id="PF13518"/>
    </source>
</evidence>
<protein>
    <submittedName>
        <fullName evidence="3">Transposase</fullName>
    </submittedName>
</protein>
<feature type="transmembrane region" description="Helical" evidence="1">
    <location>
        <begin position="394"/>
        <end position="413"/>
    </location>
</feature>
<proteinExistence type="predicted"/>
<gene>
    <name evidence="3" type="ORF">UV61_C0033G0001</name>
</gene>